<dbReference type="InterPro" id="IPR003439">
    <property type="entry name" value="ABC_transporter-like_ATP-bd"/>
</dbReference>
<keyword evidence="3" id="KW-1185">Reference proteome</keyword>
<feature type="domain" description="ABC transporter" evidence="1">
    <location>
        <begin position="38"/>
        <end position="151"/>
    </location>
</feature>
<feature type="non-terminal residue" evidence="2">
    <location>
        <position position="154"/>
    </location>
</feature>
<reference evidence="2 3" key="1">
    <citation type="submission" date="2020-10" db="EMBL/GenBank/DDBJ databases">
        <authorList>
            <person name="Klimov P.B."/>
            <person name="Dyachkov S.M."/>
            <person name="Chetverikov P.E."/>
        </authorList>
    </citation>
    <scope>NUCLEOTIDE SEQUENCE [LARGE SCALE GENOMIC DNA]</scope>
    <source>
        <strain evidence="2">BMOC 18-1129-001#AD2665</strain>
        <tissue evidence="2">Entire mites</tissue>
    </source>
</reference>
<protein>
    <submittedName>
        <fullName evidence="2">ABC transporter G family member 23</fullName>
    </submittedName>
</protein>
<dbReference type="Proteomes" id="UP000825002">
    <property type="component" value="Unassembled WGS sequence"/>
</dbReference>
<dbReference type="SUPFAM" id="SSF52540">
    <property type="entry name" value="P-loop containing nucleoside triphosphate hydrolases"/>
    <property type="match status" value="1"/>
</dbReference>
<gene>
    <name evidence="2" type="primary">abcG23</name>
    <name evidence="2" type="ORF">GZH46_00018</name>
</gene>
<sequence>MDTDYVSSSLELKDRHTAVEIRGLRYEVGRGRNRKTILDSINLTVPEGCIYGLLGPSGCGKTTMLRCTVGRIEPKQGHIRVLGYRPNDPRGQIPGSAIGYMPQEISIYEDFNIEETLIYFGKINRMNTRDIKDRIDFLLKFLDLPSKKRVVSNL</sequence>
<evidence type="ECO:0000313" key="2">
    <source>
        <dbReference type="EMBL" id="KAG9511398.1"/>
    </source>
</evidence>
<organism evidence="2 3">
    <name type="scientific">Fragariocoptes setiger</name>
    <dbReference type="NCBI Taxonomy" id="1670756"/>
    <lineage>
        <taxon>Eukaryota</taxon>
        <taxon>Metazoa</taxon>
        <taxon>Ecdysozoa</taxon>
        <taxon>Arthropoda</taxon>
        <taxon>Chelicerata</taxon>
        <taxon>Arachnida</taxon>
        <taxon>Acari</taxon>
        <taxon>Acariformes</taxon>
        <taxon>Trombidiformes</taxon>
        <taxon>Prostigmata</taxon>
        <taxon>Eupodina</taxon>
        <taxon>Eriophyoidea</taxon>
        <taxon>Phytoptidae</taxon>
        <taxon>Fragariocoptes</taxon>
    </lineage>
</organism>
<evidence type="ECO:0000313" key="3">
    <source>
        <dbReference type="Proteomes" id="UP000825002"/>
    </source>
</evidence>
<evidence type="ECO:0000259" key="1">
    <source>
        <dbReference type="Pfam" id="PF00005"/>
    </source>
</evidence>
<dbReference type="Gene3D" id="3.40.50.300">
    <property type="entry name" value="P-loop containing nucleotide triphosphate hydrolases"/>
    <property type="match status" value="1"/>
</dbReference>
<name>A0ABQ7SDA5_9ACAR</name>
<dbReference type="PANTHER" id="PTHR43038:SF3">
    <property type="entry name" value="ABC TRANSPORTER G FAMILY MEMBER 20 ISOFORM X1"/>
    <property type="match status" value="1"/>
</dbReference>
<accession>A0ABQ7SDA5</accession>
<dbReference type="EMBL" id="JAIFTH010000004">
    <property type="protein sequence ID" value="KAG9511398.1"/>
    <property type="molecule type" value="Genomic_DNA"/>
</dbReference>
<dbReference type="Pfam" id="PF00005">
    <property type="entry name" value="ABC_tran"/>
    <property type="match status" value="1"/>
</dbReference>
<dbReference type="PANTHER" id="PTHR43038">
    <property type="entry name" value="ATP-BINDING CASSETTE, SUB-FAMILY H, MEMBER 1"/>
    <property type="match status" value="1"/>
</dbReference>
<dbReference type="InterPro" id="IPR027417">
    <property type="entry name" value="P-loop_NTPase"/>
</dbReference>
<comment type="caution">
    <text evidence="2">The sequence shown here is derived from an EMBL/GenBank/DDBJ whole genome shotgun (WGS) entry which is preliminary data.</text>
</comment>
<proteinExistence type="predicted"/>